<dbReference type="RefSeq" id="WP_258434690.1">
    <property type="nucleotide sequence ID" value="NZ_JANSGW010000042.1"/>
</dbReference>
<sequence>MKFLQYEEETDTKALVTTIHYKPFDKVDGLGKTKEELEEVGILVDYIPPVIDEIGKRASLYINLKTKELSYEYVEIPSGDTDDLKALKEKMEQQINAMTEAYDAIAVQSEEIIELHAQIEQIKGGKENGATI</sequence>
<proteinExistence type="predicted"/>
<comment type="caution">
    <text evidence="2">The sequence shown here is derived from an EMBL/GenBank/DDBJ whole genome shotgun (WGS) entry which is preliminary data.</text>
</comment>
<evidence type="ECO:0000313" key="2">
    <source>
        <dbReference type="EMBL" id="MCZ0809740.1"/>
    </source>
</evidence>
<name>A0AAP3DM66_BRELA</name>
<dbReference type="EMBL" id="JAPTNE010000042">
    <property type="protein sequence ID" value="MCZ0809740.1"/>
    <property type="molecule type" value="Genomic_DNA"/>
</dbReference>
<gene>
    <name evidence="2" type="ORF">O0554_23030</name>
</gene>
<evidence type="ECO:0000256" key="1">
    <source>
        <dbReference type="SAM" id="Coils"/>
    </source>
</evidence>
<feature type="coiled-coil region" evidence="1">
    <location>
        <begin position="81"/>
        <end position="108"/>
    </location>
</feature>
<evidence type="ECO:0000313" key="3">
    <source>
        <dbReference type="Proteomes" id="UP001077662"/>
    </source>
</evidence>
<dbReference type="AlphaFoldDB" id="A0AAP3DM66"/>
<accession>A0AAP3DM66</accession>
<reference evidence="2" key="1">
    <citation type="submission" date="2022-09" db="EMBL/GenBank/DDBJ databases">
        <title>Genome analysis and characterization of larvicidal activity of Brevibacillus strains.</title>
        <authorList>
            <person name="Patrusheva E.V."/>
            <person name="Izotova A.O."/>
            <person name="Toshchakov S.V."/>
            <person name="Sineoky S.P."/>
        </authorList>
    </citation>
    <scope>NUCLEOTIDE SEQUENCE</scope>
    <source>
        <strain evidence="2">VKPM_B-13247</strain>
    </source>
</reference>
<protein>
    <submittedName>
        <fullName evidence="2">Uncharacterized protein</fullName>
    </submittedName>
</protein>
<keyword evidence="1" id="KW-0175">Coiled coil</keyword>
<dbReference type="Proteomes" id="UP001077662">
    <property type="component" value="Unassembled WGS sequence"/>
</dbReference>
<organism evidence="2 3">
    <name type="scientific">Brevibacillus laterosporus</name>
    <name type="common">Bacillus laterosporus</name>
    <dbReference type="NCBI Taxonomy" id="1465"/>
    <lineage>
        <taxon>Bacteria</taxon>
        <taxon>Bacillati</taxon>
        <taxon>Bacillota</taxon>
        <taxon>Bacilli</taxon>
        <taxon>Bacillales</taxon>
        <taxon>Paenibacillaceae</taxon>
        <taxon>Brevibacillus</taxon>
    </lineage>
</organism>